<dbReference type="PANTHER" id="PTHR20913:SF7">
    <property type="entry name" value="RE60063P"/>
    <property type="match status" value="1"/>
</dbReference>
<dbReference type="PANTHER" id="PTHR20913">
    <property type="entry name" value="TBC1 DOMAIN FAMILY MEMBER 20/GTPASE"/>
    <property type="match status" value="1"/>
</dbReference>
<keyword evidence="1" id="KW-0343">GTPase activation</keyword>
<dbReference type="PROSITE" id="PS50086">
    <property type="entry name" value="TBC_RABGAP"/>
    <property type="match status" value="1"/>
</dbReference>
<dbReference type="AlphaFoldDB" id="A0A8J2XAT5"/>
<proteinExistence type="predicted"/>
<dbReference type="Gene3D" id="1.10.472.80">
    <property type="entry name" value="Ypt/Rab-GAP domain of gyp1p, domain 3"/>
    <property type="match status" value="1"/>
</dbReference>
<dbReference type="Pfam" id="PF00566">
    <property type="entry name" value="RabGAP-TBC"/>
    <property type="match status" value="1"/>
</dbReference>
<dbReference type="EMBL" id="HG316468">
    <property type="protein sequence ID" value="CDF91866.1"/>
    <property type="molecule type" value="Genomic_DNA"/>
</dbReference>
<keyword evidence="5" id="KW-1185">Reference proteome</keyword>
<feature type="domain" description="Rab-GAP TBC" evidence="3">
    <location>
        <begin position="73"/>
        <end position="325"/>
    </location>
</feature>
<dbReference type="GO" id="GO:0005789">
    <property type="term" value="C:endoplasmic reticulum membrane"/>
    <property type="evidence" value="ECO:0007669"/>
    <property type="project" value="TreeGrafter"/>
</dbReference>
<sequence length="556" mass="64157">MRPPTTIREPSFNMEQNSLHCELLGESLFDEKSIATFFNHQEQKDFKARVINNALENGDIAALLKLGVSKFGYVTTELRRECWYLLLSQQLEQVNEDVSLETKHKDEGQVLLDVKRSFVGVQDLQRRDCLRKLLENTIVRILRKHPKLSYYQGYHDVVSVFVVVFAEGREYYPPESHGETEVRENVLCLSDMINRGEDDTLKSESNEDVSNSTSSTSTNVCEGSILNKCLVEEEKLFKCVEAFTLLYLRDFMMDSLDFPIDQLKVIPKLIKNIDKQLFRKLQLDKVEPFFAVSSVLTIFSHEIKPLENNESSLIFCIFDYIVSTQSMTVPLLMYAYLVVENKDRLMKEYDANLNNFENTIDLVHGVMQKVLLSASTEERMWDRIMERMRHNSKMADINCRKSVNHCSVLLTTASGKVAFTSDRHSQTPYELNYVLRLVDKEIHLNDKRKALSNQRKLQKKSSSTLLHRLSSYAYSSSFLYRISIVIGIIALLIKLHRNGTIRQFMPQATMYISKLRSYSFVGLYKESKNVWLDPLHGLLRKITSSTPSANPSVVNN</sequence>
<dbReference type="GO" id="GO:0005096">
    <property type="term" value="F:GTPase activator activity"/>
    <property type="evidence" value="ECO:0007669"/>
    <property type="project" value="UniProtKB-KW"/>
</dbReference>
<organism evidence="4 5">
    <name type="scientific">Zygosaccharomyces bailii (strain CLIB 213 / ATCC 58445 / CBS 680 / BCRC 21525 / NBRC 1098 / NCYC 1416 / NRRL Y-2227)</name>
    <dbReference type="NCBI Taxonomy" id="1333698"/>
    <lineage>
        <taxon>Eukaryota</taxon>
        <taxon>Fungi</taxon>
        <taxon>Dikarya</taxon>
        <taxon>Ascomycota</taxon>
        <taxon>Saccharomycotina</taxon>
        <taxon>Saccharomycetes</taxon>
        <taxon>Saccharomycetales</taxon>
        <taxon>Saccharomycetaceae</taxon>
        <taxon>Zygosaccharomyces</taxon>
    </lineage>
</organism>
<feature type="transmembrane region" description="Helical" evidence="2">
    <location>
        <begin position="478"/>
        <end position="495"/>
    </location>
</feature>
<protein>
    <submittedName>
        <fullName evidence="4">ZYBA0S15-00342g1_1</fullName>
    </submittedName>
</protein>
<keyword evidence="2" id="KW-0812">Transmembrane</keyword>
<evidence type="ECO:0000256" key="1">
    <source>
        <dbReference type="ARBA" id="ARBA00022468"/>
    </source>
</evidence>
<dbReference type="OrthoDB" id="206700at2759"/>
<dbReference type="InterPro" id="IPR045913">
    <property type="entry name" value="TBC20/Gyp8-like"/>
</dbReference>
<evidence type="ECO:0000313" key="4">
    <source>
        <dbReference type="EMBL" id="CDF91866.1"/>
    </source>
</evidence>
<dbReference type="SUPFAM" id="SSF47923">
    <property type="entry name" value="Ypt/Rab-GAP domain of gyp1p"/>
    <property type="match status" value="1"/>
</dbReference>
<dbReference type="GO" id="GO:0006888">
    <property type="term" value="P:endoplasmic reticulum to Golgi vesicle-mediated transport"/>
    <property type="evidence" value="ECO:0007669"/>
    <property type="project" value="TreeGrafter"/>
</dbReference>
<evidence type="ECO:0000256" key="2">
    <source>
        <dbReference type="SAM" id="Phobius"/>
    </source>
</evidence>
<dbReference type="Gene3D" id="1.10.8.1310">
    <property type="match status" value="1"/>
</dbReference>
<gene>
    <name evidence="4" type="ORF">BN860_00342g</name>
</gene>
<dbReference type="InterPro" id="IPR035969">
    <property type="entry name" value="Rab-GAP_TBC_sf"/>
</dbReference>
<dbReference type="SMART" id="SM00164">
    <property type="entry name" value="TBC"/>
    <property type="match status" value="1"/>
</dbReference>
<dbReference type="Proteomes" id="UP000019375">
    <property type="component" value="Unassembled WGS sequence"/>
</dbReference>
<accession>A0A8J2XAT5</accession>
<reference evidence="5" key="1">
    <citation type="journal article" date="2013" name="Genome Announc.">
        <title>Genome sequence of the food spoilage yeast Zygosaccharomyces bailii CLIB 213(T).</title>
        <authorList>
            <person name="Galeote V."/>
            <person name="Bigey F."/>
            <person name="Devillers H."/>
            <person name="Neuveglise C."/>
            <person name="Dequin S."/>
        </authorList>
    </citation>
    <scope>NUCLEOTIDE SEQUENCE [LARGE SCALE GENOMIC DNA]</scope>
    <source>
        <strain evidence="5">CLIB 213 / ATCC 58445 / CBS 680 / CCRC 21525 / NBRC 1098 / NCYC 1416 / NRRL Y-2227</strain>
    </source>
</reference>
<name>A0A8J2XAT5_ZYGB2</name>
<dbReference type="InterPro" id="IPR000195">
    <property type="entry name" value="Rab-GAP-TBC_dom"/>
</dbReference>
<keyword evidence="2" id="KW-1133">Transmembrane helix</keyword>
<evidence type="ECO:0000259" key="3">
    <source>
        <dbReference type="PROSITE" id="PS50086"/>
    </source>
</evidence>
<keyword evidence="2" id="KW-0472">Membrane</keyword>
<evidence type="ECO:0000313" key="5">
    <source>
        <dbReference type="Proteomes" id="UP000019375"/>
    </source>
</evidence>